<dbReference type="AlphaFoldDB" id="A0AA86N3S1"/>
<evidence type="ECO:0000256" key="1">
    <source>
        <dbReference type="SAM" id="Phobius"/>
    </source>
</evidence>
<sequence>MERVSNSESYVRRCGDGGGWALFVILAMGLCCLIAAPTWAAFADDLTACTVQGYLYHMEGLLTFERVDHCTEVRAEVMDNALILTSLRRQVAVVPPSTHGQVRFWYRWGRGEAHLSTESIPAASWPIRKPAVSSR</sequence>
<gene>
    <name evidence="2" type="ORF">DNFV4_04484</name>
</gene>
<dbReference type="Proteomes" id="UP001179121">
    <property type="component" value="Chromosome"/>
</dbReference>
<keyword evidence="1" id="KW-1133">Transmembrane helix</keyword>
<dbReference type="RefSeq" id="WP_289271461.1">
    <property type="nucleotide sequence ID" value="NZ_OX365700.1"/>
</dbReference>
<evidence type="ECO:0000313" key="2">
    <source>
        <dbReference type="EMBL" id="CAI4034041.1"/>
    </source>
</evidence>
<keyword evidence="3" id="KW-1185">Reference proteome</keyword>
<feature type="transmembrane region" description="Helical" evidence="1">
    <location>
        <begin position="20"/>
        <end position="42"/>
    </location>
</feature>
<dbReference type="EMBL" id="OX365700">
    <property type="protein sequence ID" value="CAI4034041.1"/>
    <property type="molecule type" value="Genomic_DNA"/>
</dbReference>
<proteinExistence type="predicted"/>
<reference evidence="2" key="1">
    <citation type="submission" date="2022-10" db="EMBL/GenBank/DDBJ databases">
        <authorList>
            <person name="Koch H."/>
        </authorList>
    </citation>
    <scope>NUCLEOTIDE SEQUENCE</scope>
    <source>
        <strain evidence="2">DNF</strain>
    </source>
</reference>
<dbReference type="KEGG" id="nti:DNFV4_04484"/>
<name>A0AA86N3S1_9BACT</name>
<keyword evidence="1" id="KW-0812">Transmembrane</keyword>
<accession>A0AA86N3S1</accession>
<protein>
    <submittedName>
        <fullName evidence="2">Uncharacterized protein</fullName>
    </submittedName>
</protein>
<organism evidence="2 3">
    <name type="scientific">Nitrospira tepida</name>
    <dbReference type="NCBI Taxonomy" id="2973512"/>
    <lineage>
        <taxon>Bacteria</taxon>
        <taxon>Pseudomonadati</taxon>
        <taxon>Nitrospirota</taxon>
        <taxon>Nitrospiria</taxon>
        <taxon>Nitrospirales</taxon>
        <taxon>Nitrospiraceae</taxon>
        <taxon>Nitrospira</taxon>
    </lineage>
</organism>
<evidence type="ECO:0000313" key="3">
    <source>
        <dbReference type="Proteomes" id="UP001179121"/>
    </source>
</evidence>
<keyword evidence="1" id="KW-0472">Membrane</keyword>